<accession>Q4N3J3</accession>
<comment type="caution">
    <text evidence="5">The sequence shown here is derived from an EMBL/GenBank/DDBJ whole genome shotgun (WGS) entry which is preliminary data.</text>
</comment>
<dbReference type="STRING" id="5875.Q4N3J3"/>
<evidence type="ECO:0000313" key="6">
    <source>
        <dbReference type="Proteomes" id="UP000001949"/>
    </source>
</evidence>
<dbReference type="GO" id="GO:0030295">
    <property type="term" value="F:protein kinase activator activity"/>
    <property type="evidence" value="ECO:0007669"/>
    <property type="project" value="TreeGrafter"/>
</dbReference>
<evidence type="ECO:0000256" key="4">
    <source>
        <dbReference type="SAM" id="MobiDB-lite"/>
    </source>
</evidence>
<sequence>MSTVPVSELTKEQREELMCVYSSLVLYDDGLDVTQDNILKLVKAAKGDMQPFTPMLFARALKGKDLGSLLSAVGSGAAAAPAAASASSAAAPEESAKKEEKKEEEEEDEDMGFSLFD</sequence>
<evidence type="ECO:0000256" key="3">
    <source>
        <dbReference type="ARBA" id="ARBA00023274"/>
    </source>
</evidence>
<evidence type="ECO:0000256" key="1">
    <source>
        <dbReference type="ARBA" id="ARBA00005436"/>
    </source>
</evidence>
<reference evidence="5 6" key="1">
    <citation type="journal article" date="2005" name="Science">
        <title>Genome sequence of Theileria parva, a bovine pathogen that transforms lymphocytes.</title>
        <authorList>
            <person name="Gardner M.J."/>
            <person name="Bishop R."/>
            <person name="Shah T."/>
            <person name="de Villiers E.P."/>
            <person name="Carlton J.M."/>
            <person name="Hall N."/>
            <person name="Ren Q."/>
            <person name="Paulsen I.T."/>
            <person name="Pain A."/>
            <person name="Berriman M."/>
            <person name="Wilson R.J.M."/>
            <person name="Sato S."/>
            <person name="Ralph S.A."/>
            <person name="Mann D.J."/>
            <person name="Xiong Z."/>
            <person name="Shallom S.J."/>
            <person name="Weidman J."/>
            <person name="Jiang L."/>
            <person name="Lynn J."/>
            <person name="Weaver B."/>
            <person name="Shoaibi A."/>
            <person name="Domingo A.R."/>
            <person name="Wasawo D."/>
            <person name="Crabtree J."/>
            <person name="Wortman J.R."/>
            <person name="Haas B."/>
            <person name="Angiuoli S.V."/>
            <person name="Creasy T.H."/>
            <person name="Lu C."/>
            <person name="Suh B."/>
            <person name="Silva J.C."/>
            <person name="Utterback T.R."/>
            <person name="Feldblyum T.V."/>
            <person name="Pertea M."/>
            <person name="Allen J."/>
            <person name="Nierman W.C."/>
            <person name="Taracha E.L.N."/>
            <person name="Salzberg S.L."/>
            <person name="White O.R."/>
            <person name="Fitzhugh H.A."/>
            <person name="Morzaria S."/>
            <person name="Venter J.C."/>
            <person name="Fraser C.M."/>
            <person name="Nene V."/>
        </authorList>
    </citation>
    <scope>NUCLEOTIDE SEQUENCE [LARGE SCALE GENOMIC DNA]</scope>
    <source>
        <strain evidence="5 6">Muguga</strain>
    </source>
</reference>
<dbReference type="CDD" id="cd05831">
    <property type="entry name" value="Ribosomal_P1"/>
    <property type="match status" value="1"/>
</dbReference>
<dbReference type="Pfam" id="PF00428">
    <property type="entry name" value="Ribosomal_60s"/>
    <property type="match status" value="1"/>
</dbReference>
<dbReference type="InterPro" id="IPR038716">
    <property type="entry name" value="P1/P2_N_sf"/>
</dbReference>
<dbReference type="FunCoup" id="Q4N3J3">
    <property type="interactions" value="186"/>
</dbReference>
<dbReference type="GO" id="GO:0002181">
    <property type="term" value="P:cytoplasmic translation"/>
    <property type="evidence" value="ECO:0007669"/>
    <property type="project" value="TreeGrafter"/>
</dbReference>
<keyword evidence="2 5" id="KW-0689">Ribosomal protein</keyword>
<dbReference type="Gene3D" id="1.10.10.1410">
    <property type="match status" value="1"/>
</dbReference>
<feature type="compositionally biased region" description="Low complexity" evidence="4">
    <location>
        <begin position="82"/>
        <end position="93"/>
    </location>
</feature>
<dbReference type="OMA" id="REELMCV"/>
<dbReference type="eggNOG" id="KOG1762">
    <property type="taxonomic scope" value="Eukaryota"/>
</dbReference>
<dbReference type="InterPro" id="IPR027534">
    <property type="entry name" value="Ribosomal_P1/P2"/>
</dbReference>
<dbReference type="PANTHER" id="PTHR45696:SF10">
    <property type="entry name" value="LARGE RIBOSOMAL SUBUNIT PROTEIN P1"/>
    <property type="match status" value="1"/>
</dbReference>
<dbReference type="GO" id="GO:0003735">
    <property type="term" value="F:structural constituent of ribosome"/>
    <property type="evidence" value="ECO:0007669"/>
    <property type="project" value="InterPro"/>
</dbReference>
<dbReference type="HAMAP" id="MF_01478">
    <property type="entry name" value="Ribosomal_L12_arch"/>
    <property type="match status" value="1"/>
</dbReference>
<evidence type="ECO:0000256" key="2">
    <source>
        <dbReference type="ARBA" id="ARBA00022980"/>
    </source>
</evidence>
<dbReference type="GO" id="GO:0022625">
    <property type="term" value="C:cytosolic large ribosomal subunit"/>
    <property type="evidence" value="ECO:0007669"/>
    <property type="project" value="TreeGrafter"/>
</dbReference>
<dbReference type="KEGG" id="tpv:TP04_0711"/>
<feature type="compositionally biased region" description="Acidic residues" evidence="4">
    <location>
        <begin position="102"/>
        <end position="111"/>
    </location>
</feature>
<dbReference type="AlphaFoldDB" id="Q4N3J3"/>
<dbReference type="FunFam" id="1.10.10.1410:FF:000002">
    <property type="entry name" value="60S acidic ribosomal protein P2"/>
    <property type="match status" value="1"/>
</dbReference>
<organism evidence="5 6">
    <name type="scientific">Theileria parva</name>
    <name type="common">East coast fever infection agent</name>
    <dbReference type="NCBI Taxonomy" id="5875"/>
    <lineage>
        <taxon>Eukaryota</taxon>
        <taxon>Sar</taxon>
        <taxon>Alveolata</taxon>
        <taxon>Apicomplexa</taxon>
        <taxon>Aconoidasida</taxon>
        <taxon>Piroplasmida</taxon>
        <taxon>Theileriidae</taxon>
        <taxon>Theileria</taxon>
    </lineage>
</organism>
<dbReference type="Proteomes" id="UP000001949">
    <property type="component" value="Unassembled WGS sequence"/>
</dbReference>
<dbReference type="VEuPathDB" id="PiroplasmaDB:TpMuguga_04g00711"/>
<keyword evidence="3" id="KW-0687">Ribonucleoprotein</keyword>
<evidence type="ECO:0000313" key="5">
    <source>
        <dbReference type="EMBL" id="EAN32064.1"/>
    </source>
</evidence>
<feature type="region of interest" description="Disordered" evidence="4">
    <location>
        <begin position="82"/>
        <end position="117"/>
    </location>
</feature>
<dbReference type="GO" id="GO:0006414">
    <property type="term" value="P:translational elongation"/>
    <property type="evidence" value="ECO:0007669"/>
    <property type="project" value="InterPro"/>
</dbReference>
<dbReference type="InParanoid" id="Q4N3J3"/>
<comment type="similarity">
    <text evidence="1">Belongs to the eukaryotic ribosomal protein P1/P2 family.</text>
</comment>
<dbReference type="PANTHER" id="PTHR45696">
    <property type="entry name" value="60S ACIDIC RIBOSOMAL PROTEIN P1"/>
    <property type="match status" value="1"/>
</dbReference>
<name>Q4N3J3_THEPA</name>
<proteinExistence type="inferred from homology"/>
<gene>
    <name evidence="5" type="ordered locus">TP04_0711</name>
</gene>
<protein>
    <submittedName>
        <fullName evidence="5">60S acidic ribosomal protein P1, putative</fullName>
    </submittedName>
</protein>
<keyword evidence="6" id="KW-1185">Reference proteome</keyword>
<dbReference type="GeneID" id="3501055"/>
<dbReference type="EMBL" id="AAGK01000004">
    <property type="protein sequence ID" value="EAN32064.1"/>
    <property type="molecule type" value="Genomic_DNA"/>
</dbReference>
<dbReference type="GO" id="GO:0043021">
    <property type="term" value="F:ribonucleoprotein complex binding"/>
    <property type="evidence" value="ECO:0007669"/>
    <property type="project" value="TreeGrafter"/>
</dbReference>